<dbReference type="SUPFAM" id="SSF49899">
    <property type="entry name" value="Concanavalin A-like lectins/glucanases"/>
    <property type="match status" value="1"/>
</dbReference>
<dbReference type="CDD" id="cd12909">
    <property type="entry name" value="SPRY_RanBP9_10"/>
    <property type="match status" value="1"/>
</dbReference>
<dbReference type="InterPro" id="IPR006595">
    <property type="entry name" value="CTLH_C"/>
</dbReference>
<dbReference type="AlphaFoldDB" id="A0A9W8E0J7"/>
<dbReference type="InterPro" id="IPR050618">
    <property type="entry name" value="Ubq-SigPath_Reg"/>
</dbReference>
<dbReference type="InterPro" id="IPR003877">
    <property type="entry name" value="SPRY_dom"/>
</dbReference>
<keyword evidence="4" id="KW-1185">Reference proteome</keyword>
<sequence length="571" mass="63231">MAASAPDLNEVLQQVPEYLRQTPYAALLLRTPENKRNALMVPTEWNLKDKVEGLTVIHNNLQVNYSGPGMRDSDAASIRANRSIPSQCGVYYYEITVVDKGHDGFIGLGVCHSGVLAGRLPGWEANSWGYHGDDGNCFAGSGSGRPYGPKFTTDDVVGCCVNTWTQQIFFTKNGVRLYTAFRNVKGALYPTVGLRTKDEKVLANFGQKPFQFDIQGYYTEEKHRLWRSIKGGPLPSLPTVPETGLLAALHTAPQTPMVKPSTKDSDKMYNEVDYTNDLILSYFIHHGYRESARAFVQNVLGTASTQRAHAVLVNGKTSPSDQSSFGDNANLSLDRALKDLDRQDAELEIRQRISQCVLRGDIDQAIQLTRTHYPEVLCDNELMCFQLRCQKFVELIRRSGGAQTVDKLDENFVAGFDAPSDDAMETEESATGLTLADTAPSGEKLAKAPASSEESAVTAGNALREALRCGRQLRMDYGEDRRKVVVDTLDNIFSLLAYPEPVHSPVAYLLDEQKRKELVHSLNEEILVAQNKPRVPPLERAFTQTKVGIDELINQGSPTANFVQVEHDLLT</sequence>
<dbReference type="Pfam" id="PF00622">
    <property type="entry name" value="SPRY"/>
    <property type="match status" value="1"/>
</dbReference>
<dbReference type="Proteomes" id="UP001150925">
    <property type="component" value="Unassembled WGS sequence"/>
</dbReference>
<evidence type="ECO:0000313" key="3">
    <source>
        <dbReference type="EMBL" id="KAJ1953674.1"/>
    </source>
</evidence>
<dbReference type="Gene3D" id="2.60.120.920">
    <property type="match status" value="1"/>
</dbReference>
<feature type="domain" description="CTLH" evidence="2">
    <location>
        <begin position="346"/>
        <end position="403"/>
    </location>
</feature>
<dbReference type="SMART" id="SM00449">
    <property type="entry name" value="SPRY"/>
    <property type="match status" value="1"/>
</dbReference>
<dbReference type="InterPro" id="IPR035782">
    <property type="entry name" value="SPRY_RanBP9/10"/>
</dbReference>
<dbReference type="InterPro" id="IPR043136">
    <property type="entry name" value="B30.2/SPRY_sf"/>
</dbReference>
<dbReference type="OrthoDB" id="25503at2759"/>
<dbReference type="SMART" id="SM00668">
    <property type="entry name" value="CTLH"/>
    <property type="match status" value="1"/>
</dbReference>
<dbReference type="EMBL" id="JANBPY010002798">
    <property type="protein sequence ID" value="KAJ1953674.1"/>
    <property type="molecule type" value="Genomic_DNA"/>
</dbReference>
<gene>
    <name evidence="3" type="ORF">IWQ62_005936</name>
</gene>
<evidence type="ECO:0000259" key="1">
    <source>
        <dbReference type="PROSITE" id="PS50188"/>
    </source>
</evidence>
<dbReference type="PROSITE" id="PS50188">
    <property type="entry name" value="B302_SPRY"/>
    <property type="match status" value="1"/>
</dbReference>
<accession>A0A9W8E0J7</accession>
<dbReference type="InterPro" id="IPR024964">
    <property type="entry name" value="CTLH/CRA"/>
</dbReference>
<dbReference type="PANTHER" id="PTHR12864">
    <property type="entry name" value="RAN BINDING PROTEIN 9-RELATED"/>
    <property type="match status" value="1"/>
</dbReference>
<protein>
    <submittedName>
        <fullName evidence="3">Uncharacterized protein</fullName>
    </submittedName>
</protein>
<dbReference type="InterPro" id="IPR013320">
    <property type="entry name" value="ConA-like_dom_sf"/>
</dbReference>
<dbReference type="Pfam" id="PF10607">
    <property type="entry name" value="CTLH"/>
    <property type="match status" value="1"/>
</dbReference>
<dbReference type="PROSITE" id="PS50897">
    <property type="entry name" value="CTLH"/>
    <property type="match status" value="1"/>
</dbReference>
<evidence type="ECO:0000313" key="4">
    <source>
        <dbReference type="Proteomes" id="UP001150925"/>
    </source>
</evidence>
<dbReference type="SMART" id="SM00757">
    <property type="entry name" value="CRA"/>
    <property type="match status" value="1"/>
</dbReference>
<dbReference type="InterPro" id="IPR013144">
    <property type="entry name" value="CRA_dom"/>
</dbReference>
<comment type="caution">
    <text evidence="3">The sequence shown here is derived from an EMBL/GenBank/DDBJ whole genome shotgun (WGS) entry which is preliminary data.</text>
</comment>
<organism evidence="3 4">
    <name type="scientific">Dispira parvispora</name>
    <dbReference type="NCBI Taxonomy" id="1520584"/>
    <lineage>
        <taxon>Eukaryota</taxon>
        <taxon>Fungi</taxon>
        <taxon>Fungi incertae sedis</taxon>
        <taxon>Zoopagomycota</taxon>
        <taxon>Kickxellomycotina</taxon>
        <taxon>Dimargaritomycetes</taxon>
        <taxon>Dimargaritales</taxon>
        <taxon>Dimargaritaceae</taxon>
        <taxon>Dispira</taxon>
    </lineage>
</organism>
<dbReference type="InterPro" id="IPR001870">
    <property type="entry name" value="B30.2/SPRY"/>
</dbReference>
<feature type="domain" description="B30.2/SPRY" evidence="1">
    <location>
        <begin position="23"/>
        <end position="210"/>
    </location>
</feature>
<name>A0A9W8E0J7_9FUNG</name>
<proteinExistence type="predicted"/>
<evidence type="ECO:0000259" key="2">
    <source>
        <dbReference type="PROSITE" id="PS50897"/>
    </source>
</evidence>
<reference evidence="3" key="1">
    <citation type="submission" date="2022-07" db="EMBL/GenBank/DDBJ databases">
        <title>Phylogenomic reconstructions and comparative analyses of Kickxellomycotina fungi.</title>
        <authorList>
            <person name="Reynolds N.K."/>
            <person name="Stajich J.E."/>
            <person name="Barry K."/>
            <person name="Grigoriev I.V."/>
            <person name="Crous P."/>
            <person name="Smith M.E."/>
        </authorList>
    </citation>
    <scope>NUCLEOTIDE SEQUENCE</scope>
    <source>
        <strain evidence="3">RSA 1196</strain>
    </source>
</reference>